<feature type="transmembrane region" description="Helical" evidence="1">
    <location>
        <begin position="153"/>
        <end position="172"/>
    </location>
</feature>
<gene>
    <name evidence="2" type="ORF">IFO69_15450</name>
</gene>
<evidence type="ECO:0000256" key="1">
    <source>
        <dbReference type="SAM" id="Phobius"/>
    </source>
</evidence>
<name>A0ABR9AMW5_9BACT</name>
<dbReference type="InterPro" id="IPR025250">
    <property type="entry name" value="DUF4199"/>
</dbReference>
<organism evidence="2 3">
    <name type="scientific">Echinicola arenosa</name>
    <dbReference type="NCBI Taxonomy" id="2774144"/>
    <lineage>
        <taxon>Bacteria</taxon>
        <taxon>Pseudomonadati</taxon>
        <taxon>Bacteroidota</taxon>
        <taxon>Cytophagia</taxon>
        <taxon>Cytophagales</taxon>
        <taxon>Cyclobacteriaceae</taxon>
        <taxon>Echinicola</taxon>
    </lineage>
</organism>
<dbReference type="EMBL" id="JACYTQ010000005">
    <property type="protein sequence ID" value="MBD8490151.1"/>
    <property type="molecule type" value="Genomic_DNA"/>
</dbReference>
<feature type="transmembrane region" description="Helical" evidence="1">
    <location>
        <begin position="38"/>
        <end position="57"/>
    </location>
</feature>
<keyword evidence="1" id="KW-0472">Membrane</keyword>
<sequence>METQETPFRAALRSGLIIGMIMLVITFLVYFIDTSMLTKWWFGLLALAIFCGLVIFFGTKYRNDIGGYINFGPAFQFAFITLVITGLISVVGNILLYQVIDPALPQVLADQQLENTMSMMESFGAGDSMSSEQIDEMKQGFEDAYTIGGQLKGFGIALIIYAILALILGAIIKKKDKSLSY</sequence>
<keyword evidence="1" id="KW-1133">Transmembrane helix</keyword>
<keyword evidence="1" id="KW-0812">Transmembrane</keyword>
<feature type="transmembrane region" description="Helical" evidence="1">
    <location>
        <begin position="12"/>
        <end position="32"/>
    </location>
</feature>
<keyword evidence="3" id="KW-1185">Reference proteome</keyword>
<dbReference type="Proteomes" id="UP000647133">
    <property type="component" value="Unassembled WGS sequence"/>
</dbReference>
<reference evidence="2 3" key="1">
    <citation type="submission" date="2020-09" db="EMBL/GenBank/DDBJ databases">
        <title>Echinicola sp. CAU 1574 isolated from sand of Sido Beach.</title>
        <authorList>
            <person name="Kim W."/>
        </authorList>
    </citation>
    <scope>NUCLEOTIDE SEQUENCE [LARGE SCALE GENOMIC DNA]</scope>
    <source>
        <strain evidence="2 3">CAU 1574</strain>
    </source>
</reference>
<dbReference type="Pfam" id="PF13858">
    <property type="entry name" value="DUF4199"/>
    <property type="match status" value="1"/>
</dbReference>
<proteinExistence type="predicted"/>
<accession>A0ABR9AMW5</accession>
<evidence type="ECO:0000313" key="3">
    <source>
        <dbReference type="Proteomes" id="UP000647133"/>
    </source>
</evidence>
<evidence type="ECO:0000313" key="2">
    <source>
        <dbReference type="EMBL" id="MBD8490151.1"/>
    </source>
</evidence>
<comment type="caution">
    <text evidence="2">The sequence shown here is derived from an EMBL/GenBank/DDBJ whole genome shotgun (WGS) entry which is preliminary data.</text>
</comment>
<feature type="transmembrane region" description="Helical" evidence="1">
    <location>
        <begin position="77"/>
        <end position="100"/>
    </location>
</feature>
<protein>
    <submittedName>
        <fullName evidence="2">DUF4199 domain-containing protein</fullName>
    </submittedName>
</protein>
<dbReference type="RefSeq" id="WP_192011027.1">
    <property type="nucleotide sequence ID" value="NZ_JACYTQ010000005.1"/>
</dbReference>